<evidence type="ECO:0000256" key="2">
    <source>
        <dbReference type="ARBA" id="ARBA00022679"/>
    </source>
</evidence>
<dbReference type="Pfam" id="PF02775">
    <property type="entry name" value="TPP_enzyme_C"/>
    <property type="match status" value="1"/>
</dbReference>
<dbReference type="NCBIfam" id="TIGR00173">
    <property type="entry name" value="menD"/>
    <property type="match status" value="1"/>
</dbReference>
<comment type="cofactor">
    <cofactor evidence="7">
        <name>thiamine diphosphate</name>
        <dbReference type="ChEBI" id="CHEBI:58937"/>
    </cofactor>
    <text evidence="7">Binds 1 thiamine pyrophosphate per subunit.</text>
</comment>
<dbReference type="InterPro" id="IPR004433">
    <property type="entry name" value="MenaQ_synth_MenD"/>
</dbReference>
<comment type="catalytic activity">
    <reaction evidence="7">
        <text>isochorismate + 2-oxoglutarate + H(+) = 5-enolpyruvoyl-6-hydroxy-2-succinyl-cyclohex-3-ene-1-carboxylate + CO2</text>
        <dbReference type="Rhea" id="RHEA:25593"/>
        <dbReference type="ChEBI" id="CHEBI:15378"/>
        <dbReference type="ChEBI" id="CHEBI:16526"/>
        <dbReference type="ChEBI" id="CHEBI:16810"/>
        <dbReference type="ChEBI" id="CHEBI:29780"/>
        <dbReference type="ChEBI" id="CHEBI:58818"/>
        <dbReference type="EC" id="2.2.1.9"/>
    </reaction>
</comment>
<comment type="cofactor">
    <cofactor evidence="7">
        <name>Mg(2+)</name>
        <dbReference type="ChEBI" id="CHEBI:18420"/>
    </cofactor>
    <cofactor evidence="7">
        <name>Mn(2+)</name>
        <dbReference type="ChEBI" id="CHEBI:29035"/>
    </cofactor>
</comment>
<protein>
    <recommendedName>
        <fullName evidence="7">2-succinyl-5-enolpyruvyl-6-hydroxy-3-cyclohexene-1-carboxylate synthase</fullName>
        <shortName evidence="7">SEPHCHC synthase</shortName>
        <ecNumber evidence="7">2.2.1.9</ecNumber>
    </recommendedName>
    <alternativeName>
        <fullName evidence="7">Menaquinone biosynthesis protein MenD</fullName>
    </alternativeName>
</protein>
<keyword evidence="1 7" id="KW-0474">Menaquinone biosynthesis</keyword>
<feature type="domain" description="Thiamine pyrophosphate enzyme N-terminal TPP-binding" evidence="9">
    <location>
        <begin position="10"/>
        <end position="122"/>
    </location>
</feature>
<evidence type="ECO:0000259" key="10">
    <source>
        <dbReference type="Pfam" id="PF16582"/>
    </source>
</evidence>
<evidence type="ECO:0000259" key="9">
    <source>
        <dbReference type="Pfam" id="PF02776"/>
    </source>
</evidence>
<dbReference type="RefSeq" id="WP_077669317.1">
    <property type="nucleotide sequence ID" value="NZ_MUFR01000011.1"/>
</dbReference>
<dbReference type="Pfam" id="PF16582">
    <property type="entry name" value="TPP_enzyme_M_2"/>
    <property type="match status" value="1"/>
</dbReference>
<evidence type="ECO:0000256" key="4">
    <source>
        <dbReference type="ARBA" id="ARBA00022842"/>
    </source>
</evidence>
<organism evidence="11 12">
    <name type="scientific">Salinivibrio costicola subsp. alcaliphilus</name>
    <dbReference type="NCBI Taxonomy" id="272773"/>
    <lineage>
        <taxon>Bacteria</taxon>
        <taxon>Pseudomonadati</taxon>
        <taxon>Pseudomonadota</taxon>
        <taxon>Gammaproteobacteria</taxon>
        <taxon>Vibrionales</taxon>
        <taxon>Vibrionaceae</taxon>
        <taxon>Salinivibrio</taxon>
    </lineage>
</organism>
<evidence type="ECO:0000313" key="11">
    <source>
        <dbReference type="EMBL" id="OOF34492.1"/>
    </source>
</evidence>
<comment type="similarity">
    <text evidence="7">Belongs to the TPP enzyme family. MenD subfamily.</text>
</comment>
<keyword evidence="4 7" id="KW-0460">Magnesium</keyword>
<keyword evidence="12" id="KW-1185">Reference proteome</keyword>
<dbReference type="HAMAP" id="MF_01659">
    <property type="entry name" value="MenD"/>
    <property type="match status" value="1"/>
</dbReference>
<dbReference type="PANTHER" id="PTHR42916:SF1">
    <property type="entry name" value="PROTEIN PHYLLO, CHLOROPLASTIC"/>
    <property type="match status" value="1"/>
</dbReference>
<dbReference type="InterPro" id="IPR029061">
    <property type="entry name" value="THDP-binding"/>
</dbReference>
<reference evidence="12" key="1">
    <citation type="submission" date="2017-01" db="EMBL/GenBank/DDBJ databases">
        <title>Draft genome of the species Salinivibrio costicola subsp. alcaliphilus.</title>
        <authorList>
            <person name="Lopez-Hermoso C."/>
            <person name="De La Haba R."/>
            <person name="Sanchez-Porro C."/>
            <person name="Ventosa A."/>
        </authorList>
    </citation>
    <scope>NUCLEOTIDE SEQUENCE [LARGE SCALE GENOMIC DNA]</scope>
    <source>
        <strain evidence="12">CBH448</strain>
    </source>
</reference>
<comment type="caution">
    <text evidence="11">The sequence shown here is derived from an EMBL/GenBank/DDBJ whole genome shotgun (WGS) entry which is preliminary data.</text>
</comment>
<evidence type="ECO:0000256" key="6">
    <source>
        <dbReference type="ARBA" id="ARBA00023211"/>
    </source>
</evidence>
<dbReference type="Proteomes" id="UP000189431">
    <property type="component" value="Unassembled WGS sequence"/>
</dbReference>
<dbReference type="CDD" id="cd07037">
    <property type="entry name" value="TPP_PYR_MenD"/>
    <property type="match status" value="1"/>
</dbReference>
<dbReference type="InterPro" id="IPR012001">
    <property type="entry name" value="Thiamin_PyroP_enz_TPP-bd_dom"/>
</dbReference>
<feature type="domain" description="Thiamine pyrophosphate enzyme TPP-binding" evidence="8">
    <location>
        <begin position="453"/>
        <end position="566"/>
    </location>
</feature>
<keyword evidence="5 7" id="KW-0786">Thiamine pyrophosphate</keyword>
<evidence type="ECO:0000259" key="8">
    <source>
        <dbReference type="Pfam" id="PF02775"/>
    </source>
</evidence>
<accession>A0ABX3KS63</accession>
<proteinExistence type="inferred from homology"/>
<keyword evidence="3 7" id="KW-0479">Metal-binding</keyword>
<evidence type="ECO:0000313" key="12">
    <source>
        <dbReference type="Proteomes" id="UP000189431"/>
    </source>
</evidence>
<comment type="subunit">
    <text evidence="7">Homodimer.</text>
</comment>
<dbReference type="InterPro" id="IPR032264">
    <property type="entry name" value="MenD_middle"/>
</dbReference>
<keyword evidence="2 7" id="KW-0808">Transferase</keyword>
<dbReference type="SUPFAM" id="SSF52518">
    <property type="entry name" value="Thiamin diphosphate-binding fold (THDP-binding)"/>
    <property type="match status" value="2"/>
</dbReference>
<comment type="function">
    <text evidence="7">Catalyzes the thiamine diphosphate-dependent decarboxylation of 2-oxoglutarate and the subsequent addition of the resulting succinic semialdehyde-thiamine pyrophosphate anion to isochorismate to yield 2-succinyl-5-enolpyruvyl-6-hydroxy-3-cyclohexene-1-carboxylate (SEPHCHC).</text>
</comment>
<dbReference type="InterPro" id="IPR011766">
    <property type="entry name" value="TPP_enzyme_TPP-bd"/>
</dbReference>
<evidence type="ECO:0000256" key="1">
    <source>
        <dbReference type="ARBA" id="ARBA00022428"/>
    </source>
</evidence>
<evidence type="ECO:0000256" key="5">
    <source>
        <dbReference type="ARBA" id="ARBA00023052"/>
    </source>
</evidence>
<comment type="pathway">
    <text evidence="7">Quinol/quinone metabolism; menaquinone biosynthesis.</text>
</comment>
<dbReference type="Gene3D" id="3.40.50.970">
    <property type="match status" value="2"/>
</dbReference>
<dbReference type="Gene3D" id="3.40.50.1220">
    <property type="entry name" value="TPP-binding domain"/>
    <property type="match status" value="1"/>
</dbReference>
<dbReference type="EMBL" id="MUFR01000011">
    <property type="protein sequence ID" value="OOF34492.1"/>
    <property type="molecule type" value="Genomic_DNA"/>
</dbReference>
<sequence length="589" mass="63621">MSLTLTHIWAETLIDELSRLGVKHICIAPGSRSTPLTLAAVKQSQHPQRPVTLHCHFDERGLGYLALGLAKAGQAPVAVIVTSGTAVANCLPAVVESGLTGEPLIILSADRPFELVDCGANQAIVQRDLFSSHVTAQLDLPTPDAGMPLSALLTKVDQVLAHQAARGGSVHINCPFREPFYGERDAALEAEIRAPIANWYQSQQSYTRHHGRFSTPIERDSLPPSLPPDRPVKTVIVAGALPHGLSASVNRLATALNAVVLADPQSGITSTAPGYDLWLNHPNLQAQLSQAQWVIQLGGRLVSKRLGQWLAQTSAQYWLVTDNAQPLDPHHRAVEQCVVDKRHWSLWLDALTDQVRAACSTSEGLTSSADSPLVWQQTLTNEARAQMEKATDRLSPSLLSEHRLFQQLPTMLPEHVDIFIGNSLAIRLADIWSQLGAYPVFANRGASGIDGLFACAAGVQRCRRQPMLVVLGDTSALYDLNSLALWRETAAPAAMLILNNNGGGIFDSLPVDPQLCDAYYRMPHGLRFEQVAAQFSLNYQQPTCESDLAAALVQAFNTPGTDVIEVVTPAGEAGKILTEQLANMAAQEG</sequence>
<dbReference type="EC" id="2.2.1.9" evidence="7"/>
<dbReference type="PANTHER" id="PTHR42916">
    <property type="entry name" value="2-SUCCINYL-5-ENOLPYRUVYL-6-HYDROXY-3-CYCLOHEXENE-1-CARBOXYLATE SYNTHASE"/>
    <property type="match status" value="1"/>
</dbReference>
<evidence type="ECO:0000256" key="3">
    <source>
        <dbReference type="ARBA" id="ARBA00022723"/>
    </source>
</evidence>
<comment type="pathway">
    <text evidence="7">Quinol/quinone metabolism; 1,4-dihydroxy-2-naphthoate biosynthesis; 1,4-dihydroxy-2-naphthoate from chorismate: step 2/7.</text>
</comment>
<gene>
    <name evidence="7" type="primary">menD</name>
    <name evidence="11" type="ORF">BZJ21_05495</name>
</gene>
<dbReference type="PIRSF" id="PIRSF004983">
    <property type="entry name" value="MenD"/>
    <property type="match status" value="1"/>
</dbReference>
<feature type="domain" description="Menaquinone biosynthesis protein MenD middle" evidence="10">
    <location>
        <begin position="193"/>
        <end position="420"/>
    </location>
</feature>
<keyword evidence="6 7" id="KW-0464">Manganese</keyword>
<dbReference type="Pfam" id="PF02776">
    <property type="entry name" value="TPP_enzyme_N"/>
    <property type="match status" value="1"/>
</dbReference>
<evidence type="ECO:0000256" key="7">
    <source>
        <dbReference type="HAMAP-Rule" id="MF_01659"/>
    </source>
</evidence>
<name>A0ABX3KS63_SALCS</name>
<dbReference type="CDD" id="cd02009">
    <property type="entry name" value="TPP_SHCHC_synthase"/>
    <property type="match status" value="1"/>
</dbReference>